<proteinExistence type="predicted"/>
<evidence type="ECO:0000313" key="3">
    <source>
        <dbReference type="EMBL" id="CRK90513.1"/>
    </source>
</evidence>
<evidence type="ECO:0000256" key="2">
    <source>
        <dbReference type="SAM" id="SignalP"/>
    </source>
</evidence>
<reference evidence="3 4" key="1">
    <citation type="submission" date="2015-04" db="EMBL/GenBank/DDBJ databases">
        <authorList>
            <person name="Syromyatnikov M.Y."/>
            <person name="Popov V.N."/>
        </authorList>
    </citation>
    <scope>NUCLEOTIDE SEQUENCE [LARGE SCALE GENOMIC DNA]</scope>
</reference>
<keyword evidence="1" id="KW-1133">Transmembrane helix</keyword>
<keyword evidence="1" id="KW-0812">Transmembrane</keyword>
<dbReference type="GO" id="GO:0016020">
    <property type="term" value="C:membrane"/>
    <property type="evidence" value="ECO:0007669"/>
    <property type="project" value="TreeGrafter"/>
</dbReference>
<keyword evidence="2" id="KW-0732">Signal</keyword>
<dbReference type="EMBL" id="CVRI01000019">
    <property type="protein sequence ID" value="CRK90513.1"/>
    <property type="molecule type" value="Genomic_DNA"/>
</dbReference>
<keyword evidence="4" id="KW-1185">Reference proteome</keyword>
<name>A0A1J1HWL0_9DIPT</name>
<dbReference type="PANTHER" id="PTHR21879:SF8">
    <property type="entry name" value="OSIRIS 23"/>
    <property type="match status" value="1"/>
</dbReference>
<evidence type="ECO:0000256" key="1">
    <source>
        <dbReference type="SAM" id="Phobius"/>
    </source>
</evidence>
<keyword evidence="1" id="KW-0472">Membrane</keyword>
<accession>A0A1J1HWL0</accession>
<dbReference type="STRING" id="568069.A0A1J1HWL0"/>
<dbReference type="AlphaFoldDB" id="A0A1J1HWL0"/>
<evidence type="ECO:0000313" key="4">
    <source>
        <dbReference type="Proteomes" id="UP000183832"/>
    </source>
</evidence>
<gene>
    <name evidence="3" type="ORF">CLUMA_CG004167</name>
</gene>
<dbReference type="PANTHER" id="PTHR21879">
    <property type="entry name" value="FI03362P-RELATED-RELATED"/>
    <property type="match status" value="1"/>
</dbReference>
<protein>
    <submittedName>
        <fullName evidence="3">CLUMA_CG004167, isoform A</fullName>
    </submittedName>
</protein>
<feature type="chain" id="PRO_5011977996" evidence="2">
    <location>
        <begin position="21"/>
        <end position="212"/>
    </location>
</feature>
<dbReference type="OrthoDB" id="7683472at2759"/>
<feature type="signal peptide" evidence="2">
    <location>
        <begin position="1"/>
        <end position="20"/>
    </location>
</feature>
<organism evidence="3 4">
    <name type="scientific">Clunio marinus</name>
    <dbReference type="NCBI Taxonomy" id="568069"/>
    <lineage>
        <taxon>Eukaryota</taxon>
        <taxon>Metazoa</taxon>
        <taxon>Ecdysozoa</taxon>
        <taxon>Arthropoda</taxon>
        <taxon>Hexapoda</taxon>
        <taxon>Insecta</taxon>
        <taxon>Pterygota</taxon>
        <taxon>Neoptera</taxon>
        <taxon>Endopterygota</taxon>
        <taxon>Diptera</taxon>
        <taxon>Nematocera</taxon>
        <taxon>Chironomoidea</taxon>
        <taxon>Chironomidae</taxon>
        <taxon>Clunio</taxon>
    </lineage>
</organism>
<dbReference type="InterPro" id="IPR012464">
    <property type="entry name" value="DUF1676"/>
</dbReference>
<sequence length="212" mass="23995">MGVVTWCFVALSLLRIFVDSKSIGCEVPSTEKRFIENFNKLLDQKSFRIVEGISMKKRDDFKLAFNRTEESKTQKCDDLSQTLITETKERLKQVINTHVLEFDLAKLFIEDNASTSSAPRRRRKHQAVSMVLMGITVFLMVFVPMGFQFLAALGGKAFLMAKLALLLASVNGLKRVANSGVHYGLYHSLPEPGLHHHPYGYDRNDGPRMSLK</sequence>
<dbReference type="Proteomes" id="UP000183832">
    <property type="component" value="Unassembled WGS sequence"/>
</dbReference>
<feature type="transmembrane region" description="Helical" evidence="1">
    <location>
        <begin position="127"/>
        <end position="147"/>
    </location>
</feature>
<dbReference type="Pfam" id="PF07898">
    <property type="entry name" value="DUF1676"/>
    <property type="match status" value="1"/>
</dbReference>